<comment type="caution">
    <text evidence="7">The sequence shown here is derived from an EMBL/GenBank/DDBJ whole genome shotgun (WGS) entry which is preliminary data.</text>
</comment>
<evidence type="ECO:0000313" key="8">
    <source>
        <dbReference type="Proteomes" id="UP000539111"/>
    </source>
</evidence>
<dbReference type="SUPFAM" id="SSF53756">
    <property type="entry name" value="UDP-Glycosyltransferase/glycogen phosphorylase"/>
    <property type="match status" value="1"/>
</dbReference>
<dbReference type="GO" id="GO:0047355">
    <property type="term" value="F:CDP-glycerol glycerophosphotransferase activity"/>
    <property type="evidence" value="ECO:0007669"/>
    <property type="project" value="UniProtKB-EC"/>
</dbReference>
<keyword evidence="4 7" id="KW-0808">Transferase</keyword>
<comment type="subcellular location">
    <subcellularLocation>
        <location evidence="1">Cell membrane</location>
        <topology evidence="1">Peripheral membrane protein</topology>
    </subcellularLocation>
</comment>
<keyword evidence="6" id="KW-0472">Membrane</keyword>
<evidence type="ECO:0000256" key="4">
    <source>
        <dbReference type="ARBA" id="ARBA00022679"/>
    </source>
</evidence>
<evidence type="ECO:0000256" key="2">
    <source>
        <dbReference type="ARBA" id="ARBA00010488"/>
    </source>
</evidence>
<evidence type="ECO:0000256" key="3">
    <source>
        <dbReference type="ARBA" id="ARBA00022475"/>
    </source>
</evidence>
<protein>
    <submittedName>
        <fullName evidence="7">CDP-glycerol glycerophosphotransferase</fullName>
        <ecNumber evidence="7">2.7.8.12</ecNumber>
    </submittedName>
</protein>
<evidence type="ECO:0000313" key="7">
    <source>
        <dbReference type="EMBL" id="NYI66426.1"/>
    </source>
</evidence>
<dbReference type="GO" id="GO:0019350">
    <property type="term" value="P:teichoic acid biosynthetic process"/>
    <property type="evidence" value="ECO:0007669"/>
    <property type="project" value="UniProtKB-KW"/>
</dbReference>
<name>A0A7Z0AC45_9MICO</name>
<dbReference type="Gene3D" id="3.40.50.11820">
    <property type="match status" value="1"/>
</dbReference>
<evidence type="ECO:0000256" key="5">
    <source>
        <dbReference type="ARBA" id="ARBA00022944"/>
    </source>
</evidence>
<evidence type="ECO:0000256" key="1">
    <source>
        <dbReference type="ARBA" id="ARBA00004202"/>
    </source>
</evidence>
<dbReference type="InterPro" id="IPR043149">
    <property type="entry name" value="TagF_N"/>
</dbReference>
<reference evidence="7 8" key="1">
    <citation type="submission" date="2020-07" db="EMBL/GenBank/DDBJ databases">
        <title>Sequencing the genomes of 1000 actinobacteria strains.</title>
        <authorList>
            <person name="Klenk H.-P."/>
        </authorList>
    </citation>
    <scope>NUCLEOTIDE SEQUENCE [LARGE SCALE GENOMIC DNA]</scope>
    <source>
        <strain evidence="7 8">DSM 26341</strain>
    </source>
</reference>
<dbReference type="InterPro" id="IPR043148">
    <property type="entry name" value="TagF_C"/>
</dbReference>
<dbReference type="Pfam" id="PF04464">
    <property type="entry name" value="Glyphos_transf"/>
    <property type="match status" value="1"/>
</dbReference>
<accession>A0A7Z0AC45</accession>
<gene>
    <name evidence="7" type="ORF">BJY26_000732</name>
</gene>
<dbReference type="Gene3D" id="3.40.50.12580">
    <property type="match status" value="1"/>
</dbReference>
<dbReference type="Proteomes" id="UP000539111">
    <property type="component" value="Unassembled WGS sequence"/>
</dbReference>
<comment type="similarity">
    <text evidence="2">Belongs to the CDP-glycerol glycerophosphotransferase family.</text>
</comment>
<keyword evidence="8" id="KW-1185">Reference proteome</keyword>
<dbReference type="InterPro" id="IPR051612">
    <property type="entry name" value="Teichoic_Acid_Biosynth"/>
</dbReference>
<keyword evidence="5" id="KW-0777">Teichoic acid biosynthesis</keyword>
<organism evidence="7 8">
    <name type="scientific">Spelaeicoccus albus</name>
    <dbReference type="NCBI Taxonomy" id="1280376"/>
    <lineage>
        <taxon>Bacteria</taxon>
        <taxon>Bacillati</taxon>
        <taxon>Actinomycetota</taxon>
        <taxon>Actinomycetes</taxon>
        <taxon>Micrococcales</taxon>
        <taxon>Brevibacteriaceae</taxon>
        <taxon>Spelaeicoccus</taxon>
    </lineage>
</organism>
<sequence>MGKFDFRTGNLRKLLSAPMYAAGYAATRVIPRDNRRWAFGQATGVGAGALALYDEVRRSAPGMRTVWLVDNQADFDDCRRRGIAVVWKNTVRGFWQTARSRVVVVTHGFGDANRFGVFGAFIVQLWHGTPLKLLHLDSPATMHVTALERFSPVVRLLRESYTRAGKQIGMFVAASDEAASRFKTGFALRDDQVAVTGDPRMDRLCHADSPAVRHDAESRLVDTLGLEAVPRGGFLMYAPTWRDGADNPKTLSGAGRARLESYLARSDTVLIVRSHRLGSDPNFVDEAFEGSRVRFLPETEVKDVIEVLGAVDVLITDYSAVVFDFSATGRPIIFLAPDLEKYSRLRGLYEDYGAFTGGDYATTWDDVVVRLEKLDGAEEERAKARTRGIRSRFQAFDDGGNTRRVVDEIRRRLG</sequence>
<keyword evidence="3" id="KW-1003">Cell membrane</keyword>
<dbReference type="EC" id="2.7.8.12" evidence="7"/>
<dbReference type="AlphaFoldDB" id="A0A7Z0AC45"/>
<proteinExistence type="inferred from homology"/>
<dbReference type="InterPro" id="IPR007554">
    <property type="entry name" value="Glycerophosphate_synth"/>
</dbReference>
<evidence type="ECO:0000256" key="6">
    <source>
        <dbReference type="ARBA" id="ARBA00023136"/>
    </source>
</evidence>
<dbReference type="RefSeq" id="WP_179425774.1">
    <property type="nucleotide sequence ID" value="NZ_JACBZP010000001.1"/>
</dbReference>
<dbReference type="PANTHER" id="PTHR37316">
    <property type="entry name" value="TEICHOIC ACID GLYCEROL-PHOSPHATE PRIMASE"/>
    <property type="match status" value="1"/>
</dbReference>
<dbReference type="EMBL" id="JACBZP010000001">
    <property type="protein sequence ID" value="NYI66426.1"/>
    <property type="molecule type" value="Genomic_DNA"/>
</dbReference>
<dbReference type="GO" id="GO:0005886">
    <property type="term" value="C:plasma membrane"/>
    <property type="evidence" value="ECO:0007669"/>
    <property type="project" value="UniProtKB-SubCell"/>
</dbReference>
<dbReference type="PANTHER" id="PTHR37316:SF3">
    <property type="entry name" value="TEICHOIC ACID GLYCEROL-PHOSPHATE TRANSFERASE"/>
    <property type="match status" value="1"/>
</dbReference>